<dbReference type="SUPFAM" id="SSF47413">
    <property type="entry name" value="lambda repressor-like DNA-binding domains"/>
    <property type="match status" value="1"/>
</dbReference>
<gene>
    <name evidence="2" type="ORF">HMPREF9103_03110</name>
</gene>
<dbReference type="SMART" id="SM00530">
    <property type="entry name" value="HTH_XRE"/>
    <property type="match status" value="1"/>
</dbReference>
<dbReference type="PATRIC" id="fig|797515.3.peg.2825"/>
<protein>
    <submittedName>
        <fullName evidence="2">DNA-binding helix-turn-helix protein</fullName>
    </submittedName>
</protein>
<evidence type="ECO:0000259" key="1">
    <source>
        <dbReference type="PROSITE" id="PS50943"/>
    </source>
</evidence>
<dbReference type="InterPro" id="IPR010982">
    <property type="entry name" value="Lambda_DNA-bd_dom_sf"/>
</dbReference>
<keyword evidence="3" id="KW-1185">Reference proteome</keyword>
<evidence type="ECO:0000313" key="2">
    <source>
        <dbReference type="EMBL" id="EHL95138.1"/>
    </source>
</evidence>
<dbReference type="STRING" id="797515.HMPREF9103_03110"/>
<accession>G9ZTM5</accession>
<dbReference type="AlphaFoldDB" id="G9ZTM5"/>
<dbReference type="CDD" id="cd00093">
    <property type="entry name" value="HTH_XRE"/>
    <property type="match status" value="1"/>
</dbReference>
<dbReference type="Proteomes" id="UP000004625">
    <property type="component" value="Unassembled WGS sequence"/>
</dbReference>
<feature type="domain" description="HTH cro/C1-type" evidence="1">
    <location>
        <begin position="11"/>
        <end position="64"/>
    </location>
</feature>
<sequence>MGLIGMDIEKFIRRRKELKLSQVKLCKGICTQATLSKFERNGRVPSLSILDKLCARLGLTVDELNDNTTNSLTVVRRQLDEVERELMMEEYQPVQKWAAEADESKITAIPLRMQFFYLRGLLNALTNKSPDDILFDFSQILDDLDEVHQSIFTQLAYVGSGIMYRRRHQLARADFFFKKAYTYINQTLVTSEKSDQVNNYLRILTLIFYTADYYASKKDYDRSNKLIQLGVTLCSSKHVTYYLPRLKFLAAENAIHGNAEAEVINRLLDEALVFARINHNEVIQMRVAATRNIIRNTKNTVD</sequence>
<proteinExistence type="predicted"/>
<dbReference type="Gene3D" id="1.25.40.10">
    <property type="entry name" value="Tetratricopeptide repeat domain"/>
    <property type="match status" value="1"/>
</dbReference>
<keyword evidence="2" id="KW-0238">DNA-binding</keyword>
<dbReference type="PROSITE" id="PS50943">
    <property type="entry name" value="HTH_CROC1"/>
    <property type="match status" value="1"/>
</dbReference>
<dbReference type="HOGENOM" id="CLU_053304_2_0_9"/>
<dbReference type="GO" id="GO:0003677">
    <property type="term" value="F:DNA binding"/>
    <property type="evidence" value="ECO:0007669"/>
    <property type="project" value="UniProtKB-KW"/>
</dbReference>
<dbReference type="InterPro" id="IPR001387">
    <property type="entry name" value="Cro/C1-type_HTH"/>
</dbReference>
<evidence type="ECO:0000313" key="3">
    <source>
        <dbReference type="Proteomes" id="UP000004625"/>
    </source>
</evidence>
<reference evidence="2 3" key="1">
    <citation type="submission" date="2011-09" db="EMBL/GenBank/DDBJ databases">
        <authorList>
            <person name="Weinstock G."/>
            <person name="Sodergren E."/>
            <person name="Clifton S."/>
            <person name="Fulton L."/>
            <person name="Fulton B."/>
            <person name="Courtney L."/>
            <person name="Fronick C."/>
            <person name="Harrison M."/>
            <person name="Strong C."/>
            <person name="Farmer C."/>
            <person name="Delahaunty K."/>
            <person name="Markovic C."/>
            <person name="Hall O."/>
            <person name="Minx P."/>
            <person name="Tomlinson C."/>
            <person name="Mitreva M."/>
            <person name="Hou S."/>
            <person name="Chen J."/>
            <person name="Wollam A."/>
            <person name="Pepin K.H."/>
            <person name="Johnson M."/>
            <person name="Bhonagiri V."/>
            <person name="Zhang X."/>
            <person name="Suruliraj S."/>
            <person name="Warren W."/>
            <person name="Chinwalla A."/>
            <person name="Mardis E.R."/>
            <person name="Wilson R.K."/>
        </authorList>
    </citation>
    <scope>NUCLEOTIDE SEQUENCE [LARGE SCALE GENOMIC DNA]</scope>
    <source>
        <strain evidence="2 3">F0439</strain>
    </source>
</reference>
<dbReference type="Pfam" id="PF01381">
    <property type="entry name" value="HTH_3"/>
    <property type="match status" value="1"/>
</dbReference>
<comment type="caution">
    <text evidence="2">The sequence shown here is derived from an EMBL/GenBank/DDBJ whole genome shotgun (WGS) entry which is preliminary data.</text>
</comment>
<dbReference type="eggNOG" id="COG1396">
    <property type="taxonomic scope" value="Bacteria"/>
</dbReference>
<dbReference type="InterPro" id="IPR011990">
    <property type="entry name" value="TPR-like_helical_dom_sf"/>
</dbReference>
<name>G9ZTM5_9LACO</name>
<organism evidence="2 3">
    <name type="scientific">Lentilactobacillus parafarraginis F0439</name>
    <dbReference type="NCBI Taxonomy" id="797515"/>
    <lineage>
        <taxon>Bacteria</taxon>
        <taxon>Bacillati</taxon>
        <taxon>Bacillota</taxon>
        <taxon>Bacilli</taxon>
        <taxon>Lactobacillales</taxon>
        <taxon>Lactobacillaceae</taxon>
        <taxon>Lentilactobacillus</taxon>
    </lineage>
</organism>
<dbReference type="EMBL" id="AGEY01000211">
    <property type="protein sequence ID" value="EHL95138.1"/>
    <property type="molecule type" value="Genomic_DNA"/>
</dbReference>